<feature type="chain" id="PRO_5040418310" evidence="1">
    <location>
        <begin position="16"/>
        <end position="161"/>
    </location>
</feature>
<reference evidence="2" key="1">
    <citation type="submission" date="2022-11" db="EMBL/GenBank/DDBJ databases">
        <authorList>
            <person name="Kikuchi T."/>
        </authorList>
    </citation>
    <scope>NUCLEOTIDE SEQUENCE</scope>
    <source>
        <strain evidence="2">PS1010</strain>
    </source>
</reference>
<sequence length="161" mass="18732">MLLFFLFSLVAFVECHKNHIPKLCRAQENGVTYHKIAEFCADRGLAVNQGHFAENSTILENMDSDMDMDKLCISKNMASNQDSAKLSKLQYLCDPHYFHLLLRTASDFAVDFPKYTTINFVDNFVSRMWDLPKVEQKQILNTHFRHNQDELEDLLTILQIL</sequence>
<keyword evidence="1" id="KW-0732">Signal</keyword>
<evidence type="ECO:0000313" key="2">
    <source>
        <dbReference type="EMBL" id="CAI5453061.1"/>
    </source>
</evidence>
<feature type="signal peptide" evidence="1">
    <location>
        <begin position="1"/>
        <end position="15"/>
    </location>
</feature>
<evidence type="ECO:0000313" key="3">
    <source>
        <dbReference type="Proteomes" id="UP001152747"/>
    </source>
</evidence>
<dbReference type="AlphaFoldDB" id="A0A9P1IYJ3"/>
<dbReference type="EMBL" id="CANHGI010000005">
    <property type="protein sequence ID" value="CAI5453061.1"/>
    <property type="molecule type" value="Genomic_DNA"/>
</dbReference>
<evidence type="ECO:0000256" key="1">
    <source>
        <dbReference type="SAM" id="SignalP"/>
    </source>
</evidence>
<comment type="caution">
    <text evidence="2">The sequence shown here is derived from an EMBL/GenBank/DDBJ whole genome shotgun (WGS) entry which is preliminary data.</text>
</comment>
<dbReference type="Proteomes" id="UP001152747">
    <property type="component" value="Unassembled WGS sequence"/>
</dbReference>
<gene>
    <name evidence="2" type="ORF">CAMP_LOCUS15698</name>
</gene>
<protein>
    <submittedName>
        <fullName evidence="2">Uncharacterized protein</fullName>
    </submittedName>
</protein>
<name>A0A9P1IYJ3_9PELO</name>
<keyword evidence="3" id="KW-1185">Reference proteome</keyword>
<organism evidence="2 3">
    <name type="scientific">Caenorhabditis angaria</name>
    <dbReference type="NCBI Taxonomy" id="860376"/>
    <lineage>
        <taxon>Eukaryota</taxon>
        <taxon>Metazoa</taxon>
        <taxon>Ecdysozoa</taxon>
        <taxon>Nematoda</taxon>
        <taxon>Chromadorea</taxon>
        <taxon>Rhabditida</taxon>
        <taxon>Rhabditina</taxon>
        <taxon>Rhabditomorpha</taxon>
        <taxon>Rhabditoidea</taxon>
        <taxon>Rhabditidae</taxon>
        <taxon>Peloderinae</taxon>
        <taxon>Caenorhabditis</taxon>
    </lineage>
</organism>
<accession>A0A9P1IYJ3</accession>
<proteinExistence type="predicted"/>